<dbReference type="InterPro" id="IPR011059">
    <property type="entry name" value="Metal-dep_hydrolase_composite"/>
</dbReference>
<dbReference type="InterPro" id="IPR050378">
    <property type="entry name" value="Metallo-dep_Hydrolases_sf"/>
</dbReference>
<dbReference type="AlphaFoldDB" id="A0A2P8EG36"/>
<gene>
    <name evidence="2" type="ORF">CLV30_101405</name>
</gene>
<dbReference type="EMBL" id="PYGE01000001">
    <property type="protein sequence ID" value="PSL08433.1"/>
    <property type="molecule type" value="Genomic_DNA"/>
</dbReference>
<dbReference type="GO" id="GO:0005829">
    <property type="term" value="C:cytosol"/>
    <property type="evidence" value="ECO:0007669"/>
    <property type="project" value="TreeGrafter"/>
</dbReference>
<dbReference type="RefSeq" id="WP_205740379.1">
    <property type="nucleotide sequence ID" value="NZ_ML142897.1"/>
</dbReference>
<proteinExistence type="predicted"/>
<dbReference type="GO" id="GO:0016811">
    <property type="term" value="F:hydrolase activity, acting on carbon-nitrogen (but not peptide) bonds, in linear amides"/>
    <property type="evidence" value="ECO:0007669"/>
    <property type="project" value="InterPro"/>
</dbReference>
<dbReference type="Gene3D" id="3.30.1490.130">
    <property type="entry name" value="D-aminoacylase. Domain 3"/>
    <property type="match status" value="1"/>
</dbReference>
<keyword evidence="3" id="KW-1185">Reference proteome</keyword>
<dbReference type="Gene3D" id="3.20.20.140">
    <property type="entry name" value="Metal-dependent hydrolases"/>
    <property type="match status" value="1"/>
</dbReference>
<organism evidence="2 3">
    <name type="scientific">Haloactinopolyspora alba</name>
    <dbReference type="NCBI Taxonomy" id="648780"/>
    <lineage>
        <taxon>Bacteria</taxon>
        <taxon>Bacillati</taxon>
        <taxon>Actinomycetota</taxon>
        <taxon>Actinomycetes</taxon>
        <taxon>Jiangellales</taxon>
        <taxon>Jiangellaceae</taxon>
        <taxon>Haloactinopolyspora</taxon>
    </lineage>
</organism>
<dbReference type="Pfam" id="PF07969">
    <property type="entry name" value="Amidohydro_3"/>
    <property type="match status" value="1"/>
</dbReference>
<dbReference type="PANTHER" id="PTHR11647">
    <property type="entry name" value="HYDRANTOINASE/DIHYDROPYRIMIDINASE FAMILY MEMBER"/>
    <property type="match status" value="1"/>
</dbReference>
<feature type="domain" description="Amidohydrolase 3" evidence="1">
    <location>
        <begin position="48"/>
        <end position="515"/>
    </location>
</feature>
<evidence type="ECO:0000259" key="1">
    <source>
        <dbReference type="Pfam" id="PF07969"/>
    </source>
</evidence>
<dbReference type="SUPFAM" id="SSF51556">
    <property type="entry name" value="Metallo-dependent hydrolases"/>
    <property type="match status" value="1"/>
</dbReference>
<dbReference type="Proteomes" id="UP000243528">
    <property type="component" value="Unassembled WGS sequence"/>
</dbReference>
<dbReference type="InterPro" id="IPR023100">
    <property type="entry name" value="D-aminoacylase_insert_dom_sf"/>
</dbReference>
<dbReference type="SUPFAM" id="SSF51338">
    <property type="entry name" value="Composite domain of metallo-dependent hydrolases"/>
    <property type="match status" value="1"/>
</dbReference>
<comment type="caution">
    <text evidence="2">The sequence shown here is derived from an EMBL/GenBank/DDBJ whole genome shotgun (WGS) entry which is preliminary data.</text>
</comment>
<name>A0A2P8EG36_9ACTN</name>
<accession>A0A2P8EG36</accession>
<evidence type="ECO:0000313" key="2">
    <source>
        <dbReference type="EMBL" id="PSL08433.1"/>
    </source>
</evidence>
<dbReference type="InterPro" id="IPR032466">
    <property type="entry name" value="Metal_Hydrolase"/>
</dbReference>
<dbReference type="GO" id="GO:0016812">
    <property type="term" value="F:hydrolase activity, acting on carbon-nitrogen (but not peptide) bonds, in cyclic amides"/>
    <property type="evidence" value="ECO:0007669"/>
    <property type="project" value="TreeGrafter"/>
</dbReference>
<protein>
    <submittedName>
        <fullName evidence="2">Dihydroorotase/N-acyl-D-amino-acid deacylase</fullName>
    </submittedName>
</protein>
<dbReference type="PANTHER" id="PTHR11647:SF1">
    <property type="entry name" value="COLLAPSIN RESPONSE MEDIATOR PROTEIN"/>
    <property type="match status" value="1"/>
</dbReference>
<sequence>MSPELDLLITGADVVDGSGAPSARADVGVRAGRIVVLPPDSGAVATEVLTAHGRIVMPGIIDVHTHSDLLGGADPEREELRRAALLQGVTTEICGNCGTSAFPALPERAGDVAELVSATFGSPAAAYPDLPGYLAAQEGHARANHLVTLVGHGTLRAGVLGFADRPASRAEVATMSSLLDQALRDGAAGLSSGLIYPPGIHADTSEIVALARVVAAHGKPYVTHLRDEMSRVEDALEEALSIAHASGASLQVSHHKTAGRAAWGTTTRTLKRLTAERARGLDVLCDVYPYTAGSTVLHAMLPPWITSGGVGAMLATLGEDGVRGRIRADIASGLPGWENTVGNGGWDLIVVASAARTPQLEGVSVAEAAASAGTDPVDLACDLLLANDGEVTIISRSMHEDDVRRVVASPLSMIASDGVPKLGRPHPRWAGTFARTLGRYVRHEEVLTLEDAVHKMTGMPAGRFGLRGRGVIRDGATADLVVLDPGRVRDTATYDDPLARPKGIRAVVVDGQVVVDDGDVRDERPGRALRIR</sequence>
<dbReference type="Gene3D" id="2.30.40.10">
    <property type="entry name" value="Urease, subunit C, domain 1"/>
    <property type="match status" value="1"/>
</dbReference>
<evidence type="ECO:0000313" key="3">
    <source>
        <dbReference type="Proteomes" id="UP000243528"/>
    </source>
</evidence>
<reference evidence="2 3" key="1">
    <citation type="submission" date="2018-03" db="EMBL/GenBank/DDBJ databases">
        <title>Genomic Encyclopedia of Archaeal and Bacterial Type Strains, Phase II (KMG-II): from individual species to whole genera.</title>
        <authorList>
            <person name="Goeker M."/>
        </authorList>
    </citation>
    <scope>NUCLEOTIDE SEQUENCE [LARGE SCALE GENOMIC DNA]</scope>
    <source>
        <strain evidence="2 3">DSM 45211</strain>
    </source>
</reference>
<dbReference type="InterPro" id="IPR013108">
    <property type="entry name" value="Amidohydro_3"/>
</dbReference>